<accession>A0A085NFL9</accession>
<comment type="subcellular location">
    <subcellularLocation>
        <location evidence="1">Nucleus</location>
    </subcellularLocation>
</comment>
<name>A0A085NFL9_9BILA</name>
<feature type="region of interest" description="Disordered" evidence="4">
    <location>
        <begin position="624"/>
        <end position="661"/>
    </location>
</feature>
<feature type="region of interest" description="Disordered" evidence="4">
    <location>
        <begin position="885"/>
        <end position="912"/>
    </location>
</feature>
<dbReference type="SUPFAM" id="SSF46689">
    <property type="entry name" value="Homeodomain-like"/>
    <property type="match status" value="1"/>
</dbReference>
<dbReference type="PANTHER" id="PTHR46380:SF2">
    <property type="entry name" value="CYCLIN-D-BINDING MYB-LIKE TRANSCRIPTION FACTOR 1"/>
    <property type="match status" value="1"/>
</dbReference>
<evidence type="ECO:0000256" key="4">
    <source>
        <dbReference type="SAM" id="MobiDB-lite"/>
    </source>
</evidence>
<dbReference type="GO" id="GO:0005634">
    <property type="term" value="C:nucleus"/>
    <property type="evidence" value="ECO:0007669"/>
    <property type="project" value="UniProtKB-SubCell"/>
</dbReference>
<dbReference type="InterPro" id="IPR051651">
    <property type="entry name" value="DMTF1_DNA-bind_reg"/>
</dbReference>
<feature type="compositionally biased region" description="Polar residues" evidence="4">
    <location>
        <begin position="890"/>
        <end position="907"/>
    </location>
</feature>
<dbReference type="PROSITE" id="PS50888">
    <property type="entry name" value="BHLH"/>
    <property type="match status" value="1"/>
</dbReference>
<reference evidence="6" key="1">
    <citation type="journal article" date="2014" name="Nat. Genet.">
        <title>Genome and transcriptome of the porcine whipworm Trichuris suis.</title>
        <authorList>
            <person name="Jex A.R."/>
            <person name="Nejsum P."/>
            <person name="Schwarz E.M."/>
            <person name="Hu L."/>
            <person name="Young N.D."/>
            <person name="Hall R.S."/>
            <person name="Korhonen P.K."/>
            <person name="Liao S."/>
            <person name="Thamsborg S."/>
            <person name="Xia J."/>
            <person name="Xu P."/>
            <person name="Wang S."/>
            <person name="Scheerlinck J.P."/>
            <person name="Hofmann A."/>
            <person name="Sternberg P.W."/>
            <person name="Wang J."/>
            <person name="Gasser R.B."/>
        </authorList>
    </citation>
    <scope>NUCLEOTIDE SEQUENCE [LARGE SCALE GENOMIC DNA]</scope>
    <source>
        <strain evidence="6">DCEP-RM93F</strain>
    </source>
</reference>
<evidence type="ECO:0000259" key="5">
    <source>
        <dbReference type="PROSITE" id="PS50888"/>
    </source>
</evidence>
<dbReference type="SMART" id="SM00717">
    <property type="entry name" value="SANT"/>
    <property type="match status" value="3"/>
</dbReference>
<organism evidence="6">
    <name type="scientific">Trichuris suis</name>
    <name type="common">pig whipworm</name>
    <dbReference type="NCBI Taxonomy" id="68888"/>
    <lineage>
        <taxon>Eukaryota</taxon>
        <taxon>Metazoa</taxon>
        <taxon>Ecdysozoa</taxon>
        <taxon>Nematoda</taxon>
        <taxon>Enoplea</taxon>
        <taxon>Dorylaimia</taxon>
        <taxon>Trichinellida</taxon>
        <taxon>Trichuridae</taxon>
        <taxon>Trichuris</taxon>
    </lineage>
</organism>
<feature type="compositionally biased region" description="Basic and acidic residues" evidence="4">
    <location>
        <begin position="73"/>
        <end position="84"/>
    </location>
</feature>
<dbReference type="InterPro" id="IPR011598">
    <property type="entry name" value="bHLH_dom"/>
</dbReference>
<gene>
    <name evidence="6" type="ORF">M514_03100</name>
</gene>
<dbReference type="InterPro" id="IPR036638">
    <property type="entry name" value="HLH_DNA-bd_sf"/>
</dbReference>
<dbReference type="SMART" id="SM00353">
    <property type="entry name" value="HLH"/>
    <property type="match status" value="1"/>
</dbReference>
<protein>
    <recommendedName>
        <fullName evidence="5">BHLH domain-containing protein</fullName>
    </recommendedName>
</protein>
<proteinExistence type="predicted"/>
<evidence type="ECO:0000313" key="6">
    <source>
        <dbReference type="EMBL" id="KFD68265.1"/>
    </source>
</evidence>
<keyword evidence="2" id="KW-0238">DNA-binding</keyword>
<dbReference type="PANTHER" id="PTHR46380">
    <property type="entry name" value="CYCLIN-D-BINDING MYB-LIKE TRANSCRIPTION FACTOR 1"/>
    <property type="match status" value="1"/>
</dbReference>
<keyword evidence="3" id="KW-0539">Nucleus</keyword>
<feature type="region of interest" description="Disordered" evidence="4">
    <location>
        <begin position="147"/>
        <end position="166"/>
    </location>
</feature>
<dbReference type="EMBL" id="KL367506">
    <property type="protein sequence ID" value="KFD68265.1"/>
    <property type="molecule type" value="Genomic_DNA"/>
</dbReference>
<feature type="region of interest" description="Disordered" evidence="4">
    <location>
        <begin position="40"/>
        <end position="122"/>
    </location>
</feature>
<dbReference type="CDD" id="cd11419">
    <property type="entry name" value="bHLHzip_TFAP4"/>
    <property type="match status" value="1"/>
</dbReference>
<dbReference type="GO" id="GO:0000981">
    <property type="term" value="F:DNA-binding transcription factor activity, RNA polymerase II-specific"/>
    <property type="evidence" value="ECO:0007669"/>
    <property type="project" value="TreeGrafter"/>
</dbReference>
<dbReference type="InterPro" id="IPR001005">
    <property type="entry name" value="SANT/Myb"/>
</dbReference>
<dbReference type="SUPFAM" id="SSF47459">
    <property type="entry name" value="HLH, helix-loop-helix DNA-binding domain"/>
    <property type="match status" value="1"/>
</dbReference>
<dbReference type="Proteomes" id="UP000030758">
    <property type="component" value="Unassembled WGS sequence"/>
</dbReference>
<dbReference type="Gene3D" id="1.10.10.60">
    <property type="entry name" value="Homeodomain-like"/>
    <property type="match status" value="1"/>
</dbReference>
<sequence>MNEGVAEMPPTVERKHTTSYDGRGVKRSVQLIQKAPHVVEEVSNASRKSRKKKRFAQIEKEIQETSPATSKKAIVDGELSERRNGPLGTVKVKEEVQEMPEAVDECSSSTSKRRKRKSRNNFDLASSSRISRLLRFVEIEEQVEETSQAVEASSNESPKRKEKKKKFKPLKIEEALPWHRQFVFNRDDIKRLKETTGIELKRGRFTEEEDALIKKNWNAYSNYYKLDYFDVFCCGHRKSEDAKFTKETHVYAELARKLPLRTACSVAYRARVILHPCYDIQHRYSQSEKERILELKEIHGKDWNKISLFLQRTPYSVAQHYARMLYKKGPFSEEEKNAIFDWIRETYGEERMDTLSSSDIDWKRMQQEVMRHRFPGQLKVAWINWVSKVSLDEANRKKTILRFLDRLQEFDVQKESEVPWSEIAAELSAEERYLRRRFAWWKCFIVPEMKGQPIAADRLRTVRLDDADVIRNGDELDKVDFKSNKAVVLCDMNGKSASTAIEKAAATDDRSRDTDVTSLRVDQEKRLRREIANSNERRRMQSINAGFQMLRSLLPKKGEKMSKAAILQQTADYLQEMDTRNVNLVKQLSKLRKLLEVKGPKEQPTDAPEVNHIGIQVELLLLPNNPVSKSGPPKKRQKVNKSSSLDDRCSSGESSIMEVESAKSEAAVQTDLFDGTAEVDMLKRRLFELQLALDHERQLSYMREEHYCRKLELSHFGSLGHIPTVSMIDFPVGHHHPAMHNVTKGFAAPNSTLKSAQQSFLPVTGCSLNGDLMCPTPPCATSPQAVVFNSTMPPISSLMPHHSQLAAAAAAERPSTIWVPITEAPRTTLGVNPNCDVKTANYPGNKCSNGGQQPKQSLNAIIEAIRQLEGEELFVDSECRRTAKWDQRQGGETASVSSPFNSQQNGNGVTGSVAPTEEQYIQKSVPKIGFDNYGTCETHHREMTVVSS</sequence>
<dbReference type="Gene3D" id="4.10.280.10">
    <property type="entry name" value="Helix-loop-helix DNA-binding domain"/>
    <property type="match status" value="1"/>
</dbReference>
<feature type="region of interest" description="Disordered" evidence="4">
    <location>
        <begin position="1"/>
        <end position="24"/>
    </location>
</feature>
<evidence type="ECO:0000256" key="2">
    <source>
        <dbReference type="ARBA" id="ARBA00023125"/>
    </source>
</evidence>
<dbReference type="GO" id="GO:0000978">
    <property type="term" value="F:RNA polymerase II cis-regulatory region sequence-specific DNA binding"/>
    <property type="evidence" value="ECO:0007669"/>
    <property type="project" value="TreeGrafter"/>
</dbReference>
<dbReference type="InterPro" id="IPR009057">
    <property type="entry name" value="Homeodomain-like_sf"/>
</dbReference>
<evidence type="ECO:0000256" key="1">
    <source>
        <dbReference type="ARBA" id="ARBA00004123"/>
    </source>
</evidence>
<evidence type="ECO:0000256" key="3">
    <source>
        <dbReference type="ARBA" id="ARBA00023242"/>
    </source>
</evidence>
<dbReference type="AlphaFoldDB" id="A0A085NFL9"/>
<dbReference type="GO" id="GO:0046983">
    <property type="term" value="F:protein dimerization activity"/>
    <property type="evidence" value="ECO:0007669"/>
    <property type="project" value="InterPro"/>
</dbReference>
<dbReference type="Pfam" id="PF13921">
    <property type="entry name" value="Myb_DNA-bind_6"/>
    <property type="match status" value="1"/>
</dbReference>
<feature type="compositionally biased region" description="Polar residues" evidence="4">
    <location>
        <begin position="147"/>
        <end position="156"/>
    </location>
</feature>
<feature type="domain" description="BHLH" evidence="5">
    <location>
        <begin position="527"/>
        <end position="577"/>
    </location>
</feature>
<dbReference type="Pfam" id="PF00010">
    <property type="entry name" value="HLH"/>
    <property type="match status" value="1"/>
</dbReference>